<organism evidence="2 3">
    <name type="scientific">Patellaria atrata CBS 101060</name>
    <dbReference type="NCBI Taxonomy" id="1346257"/>
    <lineage>
        <taxon>Eukaryota</taxon>
        <taxon>Fungi</taxon>
        <taxon>Dikarya</taxon>
        <taxon>Ascomycota</taxon>
        <taxon>Pezizomycotina</taxon>
        <taxon>Dothideomycetes</taxon>
        <taxon>Dothideomycetes incertae sedis</taxon>
        <taxon>Patellariales</taxon>
        <taxon>Patellariaceae</taxon>
        <taxon>Patellaria</taxon>
    </lineage>
</organism>
<evidence type="ECO:0000313" key="2">
    <source>
        <dbReference type="EMBL" id="KAF2839110.1"/>
    </source>
</evidence>
<reference evidence="2" key="1">
    <citation type="journal article" date="2020" name="Stud. Mycol.">
        <title>101 Dothideomycetes genomes: a test case for predicting lifestyles and emergence of pathogens.</title>
        <authorList>
            <person name="Haridas S."/>
            <person name="Albert R."/>
            <person name="Binder M."/>
            <person name="Bloem J."/>
            <person name="Labutti K."/>
            <person name="Salamov A."/>
            <person name="Andreopoulos B."/>
            <person name="Baker S."/>
            <person name="Barry K."/>
            <person name="Bills G."/>
            <person name="Bluhm B."/>
            <person name="Cannon C."/>
            <person name="Castanera R."/>
            <person name="Culley D."/>
            <person name="Daum C."/>
            <person name="Ezra D."/>
            <person name="Gonzalez J."/>
            <person name="Henrissat B."/>
            <person name="Kuo A."/>
            <person name="Liang C."/>
            <person name="Lipzen A."/>
            <person name="Lutzoni F."/>
            <person name="Magnuson J."/>
            <person name="Mondo S."/>
            <person name="Nolan M."/>
            <person name="Ohm R."/>
            <person name="Pangilinan J."/>
            <person name="Park H.-J."/>
            <person name="Ramirez L."/>
            <person name="Alfaro M."/>
            <person name="Sun H."/>
            <person name="Tritt A."/>
            <person name="Yoshinaga Y."/>
            <person name="Zwiers L.-H."/>
            <person name="Turgeon B."/>
            <person name="Goodwin S."/>
            <person name="Spatafora J."/>
            <person name="Crous P."/>
            <person name="Grigoriev I."/>
        </authorList>
    </citation>
    <scope>NUCLEOTIDE SEQUENCE</scope>
    <source>
        <strain evidence="2">CBS 101060</strain>
    </source>
</reference>
<dbReference type="AlphaFoldDB" id="A0A9P4SAL8"/>
<evidence type="ECO:0000313" key="3">
    <source>
        <dbReference type="Proteomes" id="UP000799429"/>
    </source>
</evidence>
<comment type="caution">
    <text evidence="2">The sequence shown here is derived from an EMBL/GenBank/DDBJ whole genome shotgun (WGS) entry which is preliminary data.</text>
</comment>
<feature type="signal peptide" evidence="1">
    <location>
        <begin position="1"/>
        <end position="21"/>
    </location>
</feature>
<gene>
    <name evidence="2" type="ORF">M501DRAFT_992100</name>
</gene>
<keyword evidence="3" id="KW-1185">Reference proteome</keyword>
<dbReference type="EMBL" id="MU006095">
    <property type="protein sequence ID" value="KAF2839110.1"/>
    <property type="molecule type" value="Genomic_DNA"/>
</dbReference>
<accession>A0A9P4SAL8</accession>
<feature type="chain" id="PRO_5040218668" evidence="1">
    <location>
        <begin position="22"/>
        <end position="358"/>
    </location>
</feature>
<dbReference type="OrthoDB" id="5293813at2759"/>
<dbReference type="Proteomes" id="UP000799429">
    <property type="component" value="Unassembled WGS sequence"/>
</dbReference>
<proteinExistence type="predicted"/>
<protein>
    <submittedName>
        <fullName evidence="2">Sexual development protein</fullName>
    </submittedName>
</protein>
<keyword evidence="1" id="KW-0732">Signal</keyword>
<name>A0A9P4SAL8_9PEZI</name>
<evidence type="ECO:0000256" key="1">
    <source>
        <dbReference type="SAM" id="SignalP"/>
    </source>
</evidence>
<sequence length="358" mass="38905">MRSIISTTITGIFISSSLVSAAPLEQRSSVERFSLDNGFPTPSPEAVKQIQREALGTLSNAKPPGSVSAEGLTNLKLVCFNEIWETFYFDELIKNITNNVPGYDNVPNRDFVLETLEHVKAQEQLHALNACNGVKNFGGTPIQACAYDAPVSSFEEAISFASTFTTLVMGTLQDAIFQFAKHGDAPLTRGTASSLGQEGEQDGWYRLLQKKTPSQLPFLTTSIRDFAFSAIQQFIVGECDAVAQIPLKTFKPLRVLTTAEDRTMELKFSFPIASDATLNDIGHLSLAYINQQNVPIVEEITHATRVGDSIEFKATFPYEENLMNGLTIAAVVQGAGELANAQAVADKTLYGPGLIVVN</sequence>